<dbReference type="Pfam" id="PF00128">
    <property type="entry name" value="Alpha-amylase"/>
    <property type="match status" value="1"/>
</dbReference>
<reference evidence="3 4" key="1">
    <citation type="submission" date="2019-02" db="EMBL/GenBank/DDBJ databases">
        <title>Dyella amyloliquefaciens sp. nov., isolated from forest soil.</title>
        <authorList>
            <person name="Gao Z.-H."/>
            <person name="Qiu L.-H."/>
        </authorList>
    </citation>
    <scope>NUCLEOTIDE SEQUENCE [LARGE SCALE GENOMIC DNA]</scope>
    <source>
        <strain evidence="3 4">KACC 12747</strain>
    </source>
</reference>
<sequence>MKPARSLLAALALLAAFIAAATQAATPSPKDSQVYYQIFFRSFHDSNGDRIGDLKGLTSKLGYIRQLGATTILLTPLQPSPYYHNYFATEFKAIDPAYGTMDDYFAFVRAAHAQGLKVYLDQEFQYVAEGHPWWRDAQCNPGSKYADYLIWKDAKHCEAEPFLNKAKWEGYDGRNVGIAMVNLSNPKVRQYFQDLLLYWADPHGDASGRDGIDGIRIDHMMDDLDHKGLQKHLFADFWHPIFQALKARRPNLGILAEQADWGFGTAWLTDGHADAVFAFPMRGALVSLDKRQIVNTIHATDKATPAGKVQVIFLENHDLDRYMSEVHDDPARARAGAAIALMLKGDPLIYYGQELGMRGMQPKNVGTSGGMPLTDAIGIPVREAFRWKAHLDAPGSATWYRRNATFWDARFSRSNDGVSLQEEENCPDSLYRWYARLLAIRHARPEIGSGDQRVLCDDDSAMLCLLREQGGQKTLVLVNLGKTAARPSLGTSLPSGTAWTDLLDDDKPGTTDAVLEPLQVRILGSR</sequence>
<dbReference type="Gene3D" id="3.20.20.80">
    <property type="entry name" value="Glycosidases"/>
    <property type="match status" value="1"/>
</dbReference>
<name>A0A4R0YTI2_9GAMM</name>
<evidence type="ECO:0000313" key="4">
    <source>
        <dbReference type="Proteomes" id="UP000291822"/>
    </source>
</evidence>
<dbReference type="Gene3D" id="3.90.400.10">
    <property type="entry name" value="Oligo-1,6-glucosidase, Domain 2"/>
    <property type="match status" value="1"/>
</dbReference>
<dbReference type="SUPFAM" id="SSF51445">
    <property type="entry name" value="(Trans)glycosidases"/>
    <property type="match status" value="1"/>
</dbReference>
<organism evidence="3 4">
    <name type="scientific">Dyella soli</name>
    <dbReference type="NCBI Taxonomy" id="522319"/>
    <lineage>
        <taxon>Bacteria</taxon>
        <taxon>Pseudomonadati</taxon>
        <taxon>Pseudomonadota</taxon>
        <taxon>Gammaproteobacteria</taxon>
        <taxon>Lysobacterales</taxon>
        <taxon>Rhodanobacteraceae</taxon>
        <taxon>Dyella</taxon>
    </lineage>
</organism>
<keyword evidence="1" id="KW-0732">Signal</keyword>
<dbReference type="RefSeq" id="WP_131150534.1">
    <property type="nucleotide sequence ID" value="NZ_SJTG01000001.1"/>
</dbReference>
<accession>A0A4R0YTI2</accession>
<protein>
    <submittedName>
        <fullName evidence="3">DUF3459 domain-containing protein</fullName>
    </submittedName>
</protein>
<feature type="chain" id="PRO_5020210960" evidence="1">
    <location>
        <begin position="25"/>
        <end position="526"/>
    </location>
</feature>
<dbReference type="PANTHER" id="PTHR10357">
    <property type="entry name" value="ALPHA-AMYLASE FAMILY MEMBER"/>
    <property type="match status" value="1"/>
</dbReference>
<dbReference type="GO" id="GO:0005975">
    <property type="term" value="P:carbohydrate metabolic process"/>
    <property type="evidence" value="ECO:0007669"/>
    <property type="project" value="InterPro"/>
</dbReference>
<dbReference type="InterPro" id="IPR045857">
    <property type="entry name" value="O16G_dom_2"/>
</dbReference>
<dbReference type="InterPro" id="IPR017853">
    <property type="entry name" value="GH"/>
</dbReference>
<proteinExistence type="predicted"/>
<dbReference type="GO" id="GO:0016798">
    <property type="term" value="F:hydrolase activity, acting on glycosyl bonds"/>
    <property type="evidence" value="ECO:0007669"/>
    <property type="project" value="UniProtKB-KW"/>
</dbReference>
<keyword evidence="4" id="KW-1185">Reference proteome</keyword>
<gene>
    <name evidence="3" type="ORF">EZM97_04900</name>
</gene>
<dbReference type="AlphaFoldDB" id="A0A4R0YTI2"/>
<feature type="signal peptide" evidence="1">
    <location>
        <begin position="1"/>
        <end position="24"/>
    </location>
</feature>
<feature type="domain" description="Glycosyl hydrolase family 13 catalytic" evidence="2">
    <location>
        <begin position="37"/>
        <end position="386"/>
    </location>
</feature>
<dbReference type="SMART" id="SM00642">
    <property type="entry name" value="Aamy"/>
    <property type="match status" value="1"/>
</dbReference>
<evidence type="ECO:0000259" key="2">
    <source>
        <dbReference type="SMART" id="SM00642"/>
    </source>
</evidence>
<dbReference type="InterPro" id="IPR006047">
    <property type="entry name" value="GH13_cat_dom"/>
</dbReference>
<comment type="caution">
    <text evidence="3">The sequence shown here is derived from an EMBL/GenBank/DDBJ whole genome shotgun (WGS) entry which is preliminary data.</text>
</comment>
<dbReference type="SUPFAM" id="SSF51011">
    <property type="entry name" value="Glycosyl hydrolase domain"/>
    <property type="match status" value="1"/>
</dbReference>
<dbReference type="Proteomes" id="UP000291822">
    <property type="component" value="Unassembled WGS sequence"/>
</dbReference>
<evidence type="ECO:0000313" key="3">
    <source>
        <dbReference type="EMBL" id="TCI12685.1"/>
    </source>
</evidence>
<evidence type="ECO:0000256" key="1">
    <source>
        <dbReference type="SAM" id="SignalP"/>
    </source>
</evidence>
<dbReference type="EMBL" id="SJTG01000001">
    <property type="protein sequence ID" value="TCI12685.1"/>
    <property type="molecule type" value="Genomic_DNA"/>
</dbReference>